<evidence type="ECO:0000259" key="14">
    <source>
        <dbReference type="SMART" id="SM00085"/>
    </source>
</evidence>
<evidence type="ECO:0000256" key="3">
    <source>
        <dbReference type="ARBA" id="ARBA00022525"/>
    </source>
</evidence>
<evidence type="ECO:0000256" key="10">
    <source>
        <dbReference type="PIRSR" id="PIRSR601211-2"/>
    </source>
</evidence>
<dbReference type="InterPro" id="IPR016090">
    <property type="entry name" value="PLA2-like_dom"/>
</dbReference>
<dbReference type="InterPro" id="IPR033113">
    <property type="entry name" value="PLA2_histidine"/>
</dbReference>
<dbReference type="GO" id="GO:0006644">
    <property type="term" value="P:phospholipid metabolic process"/>
    <property type="evidence" value="ECO:0007669"/>
    <property type="project" value="InterPro"/>
</dbReference>
<evidence type="ECO:0000256" key="6">
    <source>
        <dbReference type="ARBA" id="ARBA00022837"/>
    </source>
</evidence>
<evidence type="ECO:0000256" key="5">
    <source>
        <dbReference type="ARBA" id="ARBA00022801"/>
    </source>
</evidence>
<sequence length="122" mass="13588">MTAVFFIFLLVLDAMETSSSVGHRRVKRSFANFDGMIRCVLGGTSIPYLNYGCFCGLGGSGTPVDDIDGCCKQHDDCYGAAMSLCTNIGMYFVHYEWDCKDGRITCSSECFEERQIEGKRRC</sequence>
<reference evidence="15 16" key="1">
    <citation type="submission" date="2014-03" db="EMBL/GenBank/DDBJ databases">
        <title>Draft genome of the hookworm Oesophagostomum dentatum.</title>
        <authorList>
            <person name="Mitreva M."/>
        </authorList>
    </citation>
    <scope>NUCLEOTIDE SEQUENCE [LARGE SCALE GENOMIC DNA]</scope>
    <source>
        <strain evidence="15 16">OD-Hann</strain>
    </source>
</reference>
<name>A0A0B1S9C2_OESDE</name>
<organism evidence="15 16">
    <name type="scientific">Oesophagostomum dentatum</name>
    <name type="common">Nodular worm</name>
    <dbReference type="NCBI Taxonomy" id="61180"/>
    <lineage>
        <taxon>Eukaryota</taxon>
        <taxon>Metazoa</taxon>
        <taxon>Ecdysozoa</taxon>
        <taxon>Nematoda</taxon>
        <taxon>Chromadorea</taxon>
        <taxon>Rhabditida</taxon>
        <taxon>Rhabditina</taxon>
        <taxon>Rhabditomorpha</taxon>
        <taxon>Strongyloidea</taxon>
        <taxon>Strongylidae</taxon>
        <taxon>Oesophagostomum</taxon>
    </lineage>
</organism>
<dbReference type="Gene3D" id="1.20.90.10">
    <property type="entry name" value="Phospholipase A2 domain"/>
    <property type="match status" value="1"/>
</dbReference>
<keyword evidence="16" id="KW-1185">Reference proteome</keyword>
<evidence type="ECO:0000256" key="9">
    <source>
        <dbReference type="ARBA" id="ARBA00023157"/>
    </source>
</evidence>
<dbReference type="SMART" id="SM00085">
    <property type="entry name" value="PA2c"/>
    <property type="match status" value="1"/>
</dbReference>
<proteinExistence type="inferred from homology"/>
<dbReference type="SUPFAM" id="SSF48619">
    <property type="entry name" value="Phospholipase A2, PLA2"/>
    <property type="match status" value="1"/>
</dbReference>
<evidence type="ECO:0000256" key="13">
    <source>
        <dbReference type="RuleBase" id="RU361236"/>
    </source>
</evidence>
<feature type="disulfide bond" evidence="11">
    <location>
        <begin position="55"/>
        <end position="71"/>
    </location>
</feature>
<keyword evidence="8 13" id="KW-0443">Lipid metabolism</keyword>
<dbReference type="GO" id="GO:0050482">
    <property type="term" value="P:arachidonate secretion"/>
    <property type="evidence" value="ECO:0007669"/>
    <property type="project" value="InterPro"/>
</dbReference>
<evidence type="ECO:0000256" key="2">
    <source>
        <dbReference type="ARBA" id="ARBA00013278"/>
    </source>
</evidence>
<evidence type="ECO:0000256" key="8">
    <source>
        <dbReference type="ARBA" id="ARBA00023098"/>
    </source>
</evidence>
<dbReference type="PANTHER" id="PTHR11716:SF47">
    <property type="entry name" value="PHOSPHOLIPASE A2-ALPHA"/>
    <property type="match status" value="1"/>
</dbReference>
<keyword evidence="9 11" id="KW-1015">Disulfide bond</keyword>
<evidence type="ECO:0000256" key="11">
    <source>
        <dbReference type="PIRSR" id="PIRSR601211-3"/>
    </source>
</evidence>
<dbReference type="PANTHER" id="PTHR11716">
    <property type="entry name" value="PHOSPHOLIPASE A2 FAMILY MEMBER"/>
    <property type="match status" value="1"/>
</dbReference>
<keyword evidence="3 13" id="KW-0964">Secreted</keyword>
<evidence type="ECO:0000256" key="7">
    <source>
        <dbReference type="ARBA" id="ARBA00022963"/>
    </source>
</evidence>
<accession>A0A0B1S9C2</accession>
<keyword evidence="6 10" id="KW-0106">Calcium</keyword>
<gene>
    <name evidence="15" type="ORF">OESDEN_19824</name>
</gene>
<dbReference type="EC" id="3.1.1.4" evidence="2 13"/>
<feature type="binding site" evidence="10">
    <location>
        <position position="75"/>
    </location>
    <ligand>
        <name>Ca(2+)</name>
        <dbReference type="ChEBI" id="CHEBI:29108"/>
    </ligand>
</feature>
<evidence type="ECO:0000313" key="15">
    <source>
        <dbReference type="EMBL" id="KHJ80501.1"/>
    </source>
</evidence>
<feature type="signal peptide" evidence="13">
    <location>
        <begin position="1"/>
        <end position="19"/>
    </location>
</feature>
<keyword evidence="7" id="KW-0442">Lipid degradation</keyword>
<evidence type="ECO:0000313" key="16">
    <source>
        <dbReference type="Proteomes" id="UP000053660"/>
    </source>
</evidence>
<comment type="catalytic activity">
    <reaction evidence="13">
        <text>a 1,2-diacyl-sn-glycero-3-phosphocholine + H2O = a 1-acyl-sn-glycero-3-phosphocholine + a fatty acid + H(+)</text>
        <dbReference type="Rhea" id="RHEA:15801"/>
        <dbReference type="ChEBI" id="CHEBI:15377"/>
        <dbReference type="ChEBI" id="CHEBI:15378"/>
        <dbReference type="ChEBI" id="CHEBI:28868"/>
        <dbReference type="ChEBI" id="CHEBI:57643"/>
        <dbReference type="ChEBI" id="CHEBI:58168"/>
        <dbReference type="EC" id="3.1.1.4"/>
    </reaction>
</comment>
<dbReference type="EMBL" id="KN600443">
    <property type="protein sequence ID" value="KHJ80501.1"/>
    <property type="molecule type" value="Genomic_DNA"/>
</dbReference>
<feature type="chain" id="PRO_5001389186" description="Phospholipase A2" evidence="13">
    <location>
        <begin position="20"/>
        <end position="122"/>
    </location>
</feature>
<feature type="domain" description="Phospholipase A2-like central" evidence="14">
    <location>
        <begin position="29"/>
        <end position="122"/>
    </location>
</feature>
<dbReference type="InterPro" id="IPR036444">
    <property type="entry name" value="PLipase_A2_dom_sf"/>
</dbReference>
<dbReference type="GO" id="GO:0004623">
    <property type="term" value="F:phospholipase A2 activity"/>
    <property type="evidence" value="ECO:0007669"/>
    <property type="project" value="UniProtKB-EC"/>
</dbReference>
<keyword evidence="13" id="KW-0732">Signal</keyword>
<dbReference type="AlphaFoldDB" id="A0A0B1S9C2"/>
<dbReference type="InterPro" id="IPR001211">
    <property type="entry name" value="PLA2"/>
</dbReference>
<feature type="binding site" evidence="10">
    <location>
        <position position="56"/>
    </location>
    <ligand>
        <name>Ca(2+)</name>
        <dbReference type="ChEBI" id="CHEBI:29108"/>
    </ligand>
</feature>
<protein>
    <recommendedName>
        <fullName evidence="2 13">Phospholipase A2</fullName>
        <ecNumber evidence="2 13">3.1.1.4</ecNumber>
    </recommendedName>
</protein>
<dbReference type="GO" id="GO:0005509">
    <property type="term" value="F:calcium ion binding"/>
    <property type="evidence" value="ECO:0007669"/>
    <property type="project" value="InterPro"/>
</dbReference>
<comment type="similarity">
    <text evidence="12">Belongs to the phospholipase A2 family.</text>
</comment>
<dbReference type="PROSITE" id="PS00118">
    <property type="entry name" value="PA2_HIS"/>
    <property type="match status" value="1"/>
</dbReference>
<evidence type="ECO:0000256" key="1">
    <source>
        <dbReference type="ARBA" id="ARBA00004613"/>
    </source>
</evidence>
<dbReference type="CDD" id="cd00125">
    <property type="entry name" value="PLA2c"/>
    <property type="match status" value="1"/>
</dbReference>
<comment type="subcellular location">
    <subcellularLocation>
        <location evidence="1 13">Secreted</location>
    </subcellularLocation>
</comment>
<dbReference type="OrthoDB" id="5839847at2759"/>
<comment type="cofactor">
    <cofactor evidence="10">
        <name>Ca(2+)</name>
        <dbReference type="ChEBI" id="CHEBI:29108"/>
    </cofactor>
    <text evidence="10">Binds 1 Ca(2+) ion per subunit.</text>
</comment>
<dbReference type="Pfam" id="PF00068">
    <property type="entry name" value="Phospholip_A2_1"/>
    <property type="match status" value="1"/>
</dbReference>
<evidence type="ECO:0000256" key="4">
    <source>
        <dbReference type="ARBA" id="ARBA00022723"/>
    </source>
</evidence>
<feature type="binding site" evidence="10">
    <location>
        <position position="54"/>
    </location>
    <ligand>
        <name>Ca(2+)</name>
        <dbReference type="ChEBI" id="CHEBI:29108"/>
    </ligand>
</feature>
<dbReference type="PRINTS" id="PR00389">
    <property type="entry name" value="PHPHLIPASEA2"/>
</dbReference>
<dbReference type="Proteomes" id="UP000053660">
    <property type="component" value="Unassembled WGS sequence"/>
</dbReference>
<evidence type="ECO:0000256" key="12">
    <source>
        <dbReference type="RuleBase" id="RU003654"/>
    </source>
</evidence>
<keyword evidence="5 13" id="KW-0378">Hydrolase</keyword>
<dbReference type="GO" id="GO:0005576">
    <property type="term" value="C:extracellular region"/>
    <property type="evidence" value="ECO:0007669"/>
    <property type="project" value="UniProtKB-SubCell"/>
</dbReference>
<keyword evidence="4 10" id="KW-0479">Metal-binding</keyword>
<feature type="binding site" evidence="10">
    <location>
        <position position="58"/>
    </location>
    <ligand>
        <name>Ca(2+)</name>
        <dbReference type="ChEBI" id="CHEBI:29108"/>
    </ligand>
</feature>
<dbReference type="GO" id="GO:0016042">
    <property type="term" value="P:lipid catabolic process"/>
    <property type="evidence" value="ECO:0007669"/>
    <property type="project" value="UniProtKB-KW"/>
</dbReference>